<organism evidence="3 4">
    <name type="scientific">Holothuria leucospilota</name>
    <name type="common">Black long sea cucumber</name>
    <name type="synonym">Mertensiothuria leucospilota</name>
    <dbReference type="NCBI Taxonomy" id="206669"/>
    <lineage>
        <taxon>Eukaryota</taxon>
        <taxon>Metazoa</taxon>
        <taxon>Echinodermata</taxon>
        <taxon>Eleutherozoa</taxon>
        <taxon>Echinozoa</taxon>
        <taxon>Holothuroidea</taxon>
        <taxon>Aspidochirotacea</taxon>
        <taxon>Aspidochirotida</taxon>
        <taxon>Holothuriidae</taxon>
        <taxon>Holothuria</taxon>
    </lineage>
</organism>
<evidence type="ECO:0000313" key="3">
    <source>
        <dbReference type="EMBL" id="KAJ8036534.1"/>
    </source>
</evidence>
<evidence type="ECO:0000313" key="4">
    <source>
        <dbReference type="Proteomes" id="UP001152320"/>
    </source>
</evidence>
<name>A0A9Q1C1P4_HOLLE</name>
<dbReference type="Proteomes" id="UP001152320">
    <property type="component" value="Chromosome 9"/>
</dbReference>
<feature type="signal peptide" evidence="2">
    <location>
        <begin position="1"/>
        <end position="22"/>
    </location>
</feature>
<proteinExistence type="predicted"/>
<keyword evidence="4" id="KW-1185">Reference proteome</keyword>
<feature type="transmembrane region" description="Helical" evidence="1">
    <location>
        <begin position="84"/>
        <end position="107"/>
    </location>
</feature>
<accession>A0A9Q1C1P4</accession>
<reference evidence="3" key="1">
    <citation type="submission" date="2021-10" db="EMBL/GenBank/DDBJ databases">
        <title>Tropical sea cucumber genome reveals ecological adaptation and Cuvierian tubules defense mechanism.</title>
        <authorList>
            <person name="Chen T."/>
        </authorList>
    </citation>
    <scope>NUCLEOTIDE SEQUENCE</scope>
    <source>
        <strain evidence="3">Nanhai2018</strain>
        <tissue evidence="3">Muscle</tissue>
    </source>
</reference>
<keyword evidence="2" id="KW-0732">Signal</keyword>
<dbReference type="AlphaFoldDB" id="A0A9Q1C1P4"/>
<keyword evidence="1" id="KW-1133">Transmembrane helix</keyword>
<keyword evidence="1" id="KW-0472">Membrane</keyword>
<evidence type="ECO:0000256" key="2">
    <source>
        <dbReference type="SAM" id="SignalP"/>
    </source>
</evidence>
<evidence type="ECO:0000256" key="1">
    <source>
        <dbReference type="SAM" id="Phobius"/>
    </source>
</evidence>
<protein>
    <submittedName>
        <fullName evidence="3">Uncharacterized protein</fullName>
    </submittedName>
</protein>
<dbReference type="EMBL" id="JAIZAY010000009">
    <property type="protein sequence ID" value="KAJ8036534.1"/>
    <property type="molecule type" value="Genomic_DNA"/>
</dbReference>
<feature type="chain" id="PRO_5040309203" evidence="2">
    <location>
        <begin position="23"/>
        <end position="128"/>
    </location>
</feature>
<gene>
    <name evidence="3" type="ORF">HOLleu_20540</name>
</gene>
<keyword evidence="1" id="KW-0812">Transmembrane</keyword>
<comment type="caution">
    <text evidence="3">The sequence shown here is derived from an EMBL/GenBank/DDBJ whole genome shotgun (WGS) entry which is preliminary data.</text>
</comment>
<sequence>MKILYAGLAIILMFVVFRTSSSQERPDDEGESYYSIIVSAGSRLFTGEHDPTADIGRIGKENIRHRERRKASKEEEGWFVFNQNSVFCFLAMTIFTMGMLVSVYLACCKDENRDKGMIGNFMSGGMPF</sequence>